<organism evidence="16 17">
    <name type="scientific">Mizuhopecten yessoensis</name>
    <name type="common">Japanese scallop</name>
    <name type="synonym">Patinopecten yessoensis</name>
    <dbReference type="NCBI Taxonomy" id="6573"/>
    <lineage>
        <taxon>Eukaryota</taxon>
        <taxon>Metazoa</taxon>
        <taxon>Spiralia</taxon>
        <taxon>Lophotrochozoa</taxon>
        <taxon>Mollusca</taxon>
        <taxon>Bivalvia</taxon>
        <taxon>Autobranchia</taxon>
        <taxon>Pteriomorphia</taxon>
        <taxon>Pectinida</taxon>
        <taxon>Pectinoidea</taxon>
        <taxon>Pectinidae</taxon>
        <taxon>Mizuhopecten</taxon>
    </lineage>
</organism>
<dbReference type="STRING" id="6573.A0A210QTJ8"/>
<dbReference type="PRINTS" id="PR01498">
    <property type="entry name" value="SHAWCHANNEL"/>
</dbReference>
<evidence type="ECO:0000313" key="16">
    <source>
        <dbReference type="EMBL" id="OWF52066.1"/>
    </source>
</evidence>
<dbReference type="PRINTS" id="PR00169">
    <property type="entry name" value="KCHANNEL"/>
</dbReference>
<name>A0A210QTJ8_MIZYE</name>
<dbReference type="Pfam" id="PF00520">
    <property type="entry name" value="Ion_trans"/>
    <property type="match status" value="1"/>
</dbReference>
<keyword evidence="11" id="KW-0407">Ion channel</keyword>
<comment type="subcellular location">
    <subcellularLocation>
        <location evidence="1">Membrane</location>
        <topology evidence="1">Multi-pass membrane protein</topology>
    </subcellularLocation>
</comment>
<accession>A0A210QTJ8</accession>
<dbReference type="SUPFAM" id="SSF81324">
    <property type="entry name" value="Voltage-gated potassium channels"/>
    <property type="match status" value="1"/>
</dbReference>
<keyword evidence="2" id="KW-0813">Transport</keyword>
<dbReference type="SUPFAM" id="SSF54695">
    <property type="entry name" value="POZ domain"/>
    <property type="match status" value="1"/>
</dbReference>
<dbReference type="EMBL" id="NEDP02001979">
    <property type="protein sequence ID" value="OWF52066.1"/>
    <property type="molecule type" value="Genomic_DNA"/>
</dbReference>
<dbReference type="InterPro" id="IPR003968">
    <property type="entry name" value="K_chnl_volt-dep_Kv"/>
</dbReference>
<evidence type="ECO:0000256" key="10">
    <source>
        <dbReference type="ARBA" id="ARBA00023136"/>
    </source>
</evidence>
<dbReference type="Proteomes" id="UP000242188">
    <property type="component" value="Unassembled WGS sequence"/>
</dbReference>
<evidence type="ECO:0000259" key="14">
    <source>
        <dbReference type="Pfam" id="PF00520"/>
    </source>
</evidence>
<feature type="transmembrane region" description="Helical" evidence="13">
    <location>
        <begin position="164"/>
        <end position="183"/>
    </location>
</feature>
<protein>
    <submittedName>
        <fullName evidence="16">Potassium voltage-gated channel protein egl-36</fullName>
    </submittedName>
</protein>
<dbReference type="GO" id="GO:0005249">
    <property type="term" value="F:voltage-gated potassium channel activity"/>
    <property type="evidence" value="ECO:0007669"/>
    <property type="project" value="InterPro"/>
</dbReference>
<keyword evidence="8 13" id="KW-1133">Transmembrane helix</keyword>
<gene>
    <name evidence="16" type="ORF">KP79_PYT21256</name>
</gene>
<evidence type="ECO:0000313" key="17">
    <source>
        <dbReference type="Proteomes" id="UP000242188"/>
    </source>
</evidence>
<dbReference type="Gene3D" id="1.20.120.350">
    <property type="entry name" value="Voltage-gated potassium channels. Chain C"/>
    <property type="match status" value="1"/>
</dbReference>
<proteinExistence type="predicted"/>
<keyword evidence="7" id="KW-0630">Potassium</keyword>
<keyword evidence="10 13" id="KW-0472">Membrane</keyword>
<keyword evidence="3" id="KW-0633">Potassium transport</keyword>
<feature type="transmembrane region" description="Helical" evidence="13">
    <location>
        <begin position="394"/>
        <end position="415"/>
    </location>
</feature>
<evidence type="ECO:0000256" key="8">
    <source>
        <dbReference type="ARBA" id="ARBA00022989"/>
    </source>
</evidence>
<dbReference type="PANTHER" id="PTHR11537:SF254">
    <property type="entry name" value="POTASSIUM VOLTAGE-GATED CHANNEL PROTEIN SHAB"/>
    <property type="match status" value="1"/>
</dbReference>
<feature type="transmembrane region" description="Helical" evidence="13">
    <location>
        <begin position="335"/>
        <end position="357"/>
    </location>
</feature>
<keyword evidence="4 13" id="KW-0812">Transmembrane</keyword>
<evidence type="ECO:0000256" key="11">
    <source>
        <dbReference type="ARBA" id="ARBA00023303"/>
    </source>
</evidence>
<dbReference type="InterPro" id="IPR005821">
    <property type="entry name" value="Ion_trans_dom"/>
</dbReference>
<feature type="transmembrane region" description="Helical" evidence="13">
    <location>
        <begin position="234"/>
        <end position="256"/>
    </location>
</feature>
<feature type="domain" description="Potassium channel tetramerisation-type BTB" evidence="15">
    <location>
        <begin position="9"/>
        <end position="101"/>
    </location>
</feature>
<dbReference type="FunFam" id="1.10.287.70:FF:000028">
    <property type="entry name" value="potassium voltage-gated channel subfamily D member 3"/>
    <property type="match status" value="1"/>
</dbReference>
<evidence type="ECO:0000256" key="3">
    <source>
        <dbReference type="ARBA" id="ARBA00022538"/>
    </source>
</evidence>
<dbReference type="InterPro" id="IPR003974">
    <property type="entry name" value="K_chnl_volt-dep_Kv3"/>
</dbReference>
<dbReference type="CDD" id="cd18317">
    <property type="entry name" value="BTB_POZ_Kv"/>
    <property type="match status" value="1"/>
</dbReference>
<keyword evidence="17" id="KW-1185">Reference proteome</keyword>
<feature type="transmembrane region" description="Helical" evidence="13">
    <location>
        <begin position="369"/>
        <end position="387"/>
    </location>
</feature>
<dbReference type="AlphaFoldDB" id="A0A210QTJ8"/>
<dbReference type="OrthoDB" id="6064518at2759"/>
<feature type="region of interest" description="Disordered" evidence="12">
    <location>
        <begin position="430"/>
        <end position="468"/>
    </location>
</feature>
<dbReference type="Gene3D" id="3.30.710.10">
    <property type="entry name" value="Potassium Channel Kv1.1, Chain A"/>
    <property type="match status" value="1"/>
</dbReference>
<dbReference type="InterPro" id="IPR027359">
    <property type="entry name" value="Volt_channel_dom_sf"/>
</dbReference>
<dbReference type="InterPro" id="IPR003131">
    <property type="entry name" value="T1-type_BTB"/>
</dbReference>
<dbReference type="PANTHER" id="PTHR11537">
    <property type="entry name" value="VOLTAGE-GATED POTASSIUM CHANNEL"/>
    <property type="match status" value="1"/>
</dbReference>
<evidence type="ECO:0000256" key="13">
    <source>
        <dbReference type="SAM" id="Phobius"/>
    </source>
</evidence>
<dbReference type="Pfam" id="PF02214">
    <property type="entry name" value="BTB_2"/>
    <property type="match status" value="1"/>
</dbReference>
<feature type="compositionally biased region" description="Polar residues" evidence="12">
    <location>
        <begin position="444"/>
        <end position="468"/>
    </location>
</feature>
<keyword evidence="9" id="KW-0406">Ion transport</keyword>
<evidence type="ECO:0000256" key="12">
    <source>
        <dbReference type="SAM" id="MobiDB-lite"/>
    </source>
</evidence>
<evidence type="ECO:0000256" key="5">
    <source>
        <dbReference type="ARBA" id="ARBA00022826"/>
    </source>
</evidence>
<dbReference type="Gene3D" id="1.10.287.70">
    <property type="match status" value="1"/>
</dbReference>
<comment type="caution">
    <text evidence="16">The sequence shown here is derived from an EMBL/GenBank/DDBJ whole genome shotgun (WGS) entry which is preliminary data.</text>
</comment>
<evidence type="ECO:0000256" key="1">
    <source>
        <dbReference type="ARBA" id="ARBA00004141"/>
    </source>
</evidence>
<dbReference type="InterPro" id="IPR028325">
    <property type="entry name" value="VG_K_chnl"/>
</dbReference>
<feature type="domain" description="Ion transport" evidence="14">
    <location>
        <begin position="224"/>
        <end position="423"/>
    </location>
</feature>
<sequence>MDVDCNVNVIVNVSGTRFEISGATWLCIESTLREKHGSEEATKLYAKLPNEYFFERHPICFSVVLGYFQDRELHMPGSICPMEFKEELFFWGIDAKKMSNCCYSKFVGFFDDQKMLTMLDTDQSNRKNEKAFLERQRQGHDWEAIQAGVWSILEEPSSRQIAKIYFYVSAIFVIVSISALVSGTHKTFKRPLNLAEWREFFGDDFYKYKAHFDGSDLTNMTVPPLPKTGTSLDFLMYLEYVTVTFFTIELVIRIIFCPFKKKFFISFLNLVDIFALLVMYSKYVVNAINPKDKYQASVFDIVHCLQIVRVFRLFRLVKNYIGFRVLLYSVKASAVEVMLMSMFLVVAMLMFGAFAFFSGDTVFESIPDAFWWAIITMTTVGYGDVYPTIGLSKLVGAVCAVTGVCLLAVIIPIFVNNFLLFYAYSKVWGSSTSEDGNEKRKSIASVSPSEVNVTSSASLPAKTANANT</sequence>
<dbReference type="GO" id="GO:0051260">
    <property type="term" value="P:protein homooligomerization"/>
    <property type="evidence" value="ECO:0007669"/>
    <property type="project" value="InterPro"/>
</dbReference>
<keyword evidence="6" id="KW-0851">Voltage-gated channel</keyword>
<evidence type="ECO:0000259" key="15">
    <source>
        <dbReference type="Pfam" id="PF02214"/>
    </source>
</evidence>
<feature type="transmembrane region" description="Helical" evidence="13">
    <location>
        <begin position="263"/>
        <end position="282"/>
    </location>
</feature>
<evidence type="ECO:0000256" key="9">
    <source>
        <dbReference type="ARBA" id="ARBA00023065"/>
    </source>
</evidence>
<evidence type="ECO:0000256" key="7">
    <source>
        <dbReference type="ARBA" id="ARBA00022958"/>
    </source>
</evidence>
<dbReference type="InterPro" id="IPR011333">
    <property type="entry name" value="SKP1/BTB/POZ_sf"/>
</dbReference>
<evidence type="ECO:0000256" key="6">
    <source>
        <dbReference type="ARBA" id="ARBA00022882"/>
    </source>
</evidence>
<keyword evidence="5" id="KW-0631">Potassium channel</keyword>
<reference evidence="16 17" key="1">
    <citation type="journal article" date="2017" name="Nat. Ecol. Evol.">
        <title>Scallop genome provides insights into evolution of bilaterian karyotype and development.</title>
        <authorList>
            <person name="Wang S."/>
            <person name="Zhang J."/>
            <person name="Jiao W."/>
            <person name="Li J."/>
            <person name="Xun X."/>
            <person name="Sun Y."/>
            <person name="Guo X."/>
            <person name="Huan P."/>
            <person name="Dong B."/>
            <person name="Zhang L."/>
            <person name="Hu X."/>
            <person name="Sun X."/>
            <person name="Wang J."/>
            <person name="Zhao C."/>
            <person name="Wang Y."/>
            <person name="Wang D."/>
            <person name="Huang X."/>
            <person name="Wang R."/>
            <person name="Lv J."/>
            <person name="Li Y."/>
            <person name="Zhang Z."/>
            <person name="Liu B."/>
            <person name="Lu W."/>
            <person name="Hui Y."/>
            <person name="Liang J."/>
            <person name="Zhou Z."/>
            <person name="Hou R."/>
            <person name="Li X."/>
            <person name="Liu Y."/>
            <person name="Li H."/>
            <person name="Ning X."/>
            <person name="Lin Y."/>
            <person name="Zhao L."/>
            <person name="Xing Q."/>
            <person name="Dou J."/>
            <person name="Li Y."/>
            <person name="Mao J."/>
            <person name="Guo H."/>
            <person name="Dou H."/>
            <person name="Li T."/>
            <person name="Mu C."/>
            <person name="Jiang W."/>
            <person name="Fu Q."/>
            <person name="Fu X."/>
            <person name="Miao Y."/>
            <person name="Liu J."/>
            <person name="Yu Q."/>
            <person name="Li R."/>
            <person name="Liao H."/>
            <person name="Li X."/>
            <person name="Kong Y."/>
            <person name="Jiang Z."/>
            <person name="Chourrout D."/>
            <person name="Li R."/>
            <person name="Bao Z."/>
        </authorList>
    </citation>
    <scope>NUCLEOTIDE SEQUENCE [LARGE SCALE GENOMIC DNA]</scope>
    <source>
        <strain evidence="16 17">PY_sf001</strain>
    </source>
</reference>
<dbReference type="GO" id="GO:0001508">
    <property type="term" value="P:action potential"/>
    <property type="evidence" value="ECO:0007669"/>
    <property type="project" value="TreeGrafter"/>
</dbReference>
<dbReference type="PRINTS" id="PR01491">
    <property type="entry name" value="KVCHANNEL"/>
</dbReference>
<evidence type="ECO:0000256" key="4">
    <source>
        <dbReference type="ARBA" id="ARBA00022692"/>
    </source>
</evidence>
<evidence type="ECO:0000256" key="2">
    <source>
        <dbReference type="ARBA" id="ARBA00022448"/>
    </source>
</evidence>
<dbReference type="GO" id="GO:0008076">
    <property type="term" value="C:voltage-gated potassium channel complex"/>
    <property type="evidence" value="ECO:0007669"/>
    <property type="project" value="InterPro"/>
</dbReference>